<name>A0ABR6GXR0_9BURK</name>
<dbReference type="PROSITE" id="PS51186">
    <property type="entry name" value="GNAT"/>
    <property type="match status" value="1"/>
</dbReference>
<dbReference type="EMBL" id="JACHXO010000008">
    <property type="protein sequence ID" value="MBB3196482.1"/>
    <property type="molecule type" value="Genomic_DNA"/>
</dbReference>
<dbReference type="GO" id="GO:0016746">
    <property type="term" value="F:acyltransferase activity"/>
    <property type="evidence" value="ECO:0007669"/>
    <property type="project" value="UniProtKB-KW"/>
</dbReference>
<dbReference type="EC" id="2.3.1.-" evidence="2"/>
<dbReference type="InterPro" id="IPR000182">
    <property type="entry name" value="GNAT_dom"/>
</dbReference>
<keyword evidence="3" id="KW-1185">Reference proteome</keyword>
<reference evidence="2 3" key="1">
    <citation type="submission" date="2020-08" db="EMBL/GenBank/DDBJ databases">
        <title>Genomic Encyclopedia of Type Strains, Phase III (KMG-III): the genomes of soil and plant-associated and newly described type strains.</title>
        <authorList>
            <person name="Whitman W."/>
        </authorList>
    </citation>
    <scope>NUCLEOTIDE SEQUENCE [LARGE SCALE GENOMIC DNA]</scope>
    <source>
        <strain evidence="2 3">CECT 7247</strain>
    </source>
</reference>
<dbReference type="Proteomes" id="UP000574369">
    <property type="component" value="Unassembled WGS sequence"/>
</dbReference>
<evidence type="ECO:0000313" key="3">
    <source>
        <dbReference type="Proteomes" id="UP000574369"/>
    </source>
</evidence>
<protein>
    <submittedName>
        <fullName evidence="2">Acetyltransferase</fullName>
        <ecNumber evidence="2">2.3.1.-</ecNumber>
    </submittedName>
</protein>
<keyword evidence="2" id="KW-0808">Transferase</keyword>
<gene>
    <name evidence="2" type="ORF">FHS28_003904</name>
</gene>
<comment type="caution">
    <text evidence="2">The sequence shown here is derived from an EMBL/GenBank/DDBJ whole genome shotgun (WGS) entry which is preliminary data.</text>
</comment>
<accession>A0ABR6GXR0</accession>
<dbReference type="Gene3D" id="3.40.630.30">
    <property type="match status" value="1"/>
</dbReference>
<dbReference type="CDD" id="cd04301">
    <property type="entry name" value="NAT_SF"/>
    <property type="match status" value="1"/>
</dbReference>
<keyword evidence="2" id="KW-0012">Acyltransferase</keyword>
<dbReference type="RefSeq" id="WP_088454716.1">
    <property type="nucleotide sequence ID" value="NZ_JACHXO010000008.1"/>
</dbReference>
<feature type="domain" description="N-acetyltransferase" evidence="1">
    <location>
        <begin position="3"/>
        <end position="167"/>
    </location>
</feature>
<dbReference type="InterPro" id="IPR051531">
    <property type="entry name" value="N-acetyltransferase"/>
</dbReference>
<dbReference type="InterPro" id="IPR016181">
    <property type="entry name" value="Acyl_CoA_acyltransferase"/>
</dbReference>
<organism evidence="2 3">
    <name type="scientific">Roseateles terrae</name>
    <dbReference type="NCBI Taxonomy" id="431060"/>
    <lineage>
        <taxon>Bacteria</taxon>
        <taxon>Pseudomonadati</taxon>
        <taxon>Pseudomonadota</taxon>
        <taxon>Betaproteobacteria</taxon>
        <taxon>Burkholderiales</taxon>
        <taxon>Sphaerotilaceae</taxon>
        <taxon>Roseateles</taxon>
    </lineage>
</organism>
<dbReference type="PANTHER" id="PTHR43792">
    <property type="entry name" value="GNAT FAMILY, PUTATIVE (AFU_ORTHOLOGUE AFUA_3G00765)-RELATED-RELATED"/>
    <property type="match status" value="1"/>
</dbReference>
<evidence type="ECO:0000313" key="2">
    <source>
        <dbReference type="EMBL" id="MBB3196482.1"/>
    </source>
</evidence>
<dbReference type="SUPFAM" id="SSF55729">
    <property type="entry name" value="Acyl-CoA N-acyltransferases (Nat)"/>
    <property type="match status" value="1"/>
</dbReference>
<dbReference type="Pfam" id="PF00583">
    <property type="entry name" value="Acetyltransf_1"/>
    <property type="match status" value="1"/>
</dbReference>
<sequence>MDLILRRPTPDDGPAHAALMSHPEVQPWLLGLPHVSPEAWRQRFSATPEVQSAELVLLALVDGQLVGSAGLHPAGPQARRRHAMSLGISVLPQVQGQGVASALMSALIQQADDWLGVLRIELSVFVDNTRAIRLYERFNFDIEGRMRGYAMRHGQYVDCYAMARLRPALPVWPPEGLDGTAKSTGPR</sequence>
<proteinExistence type="predicted"/>
<evidence type="ECO:0000259" key="1">
    <source>
        <dbReference type="PROSITE" id="PS51186"/>
    </source>
</evidence>